<dbReference type="InterPro" id="IPR017853">
    <property type="entry name" value="GH"/>
</dbReference>
<dbReference type="InterPro" id="IPR052974">
    <property type="entry name" value="GH79_Enzymes"/>
</dbReference>
<feature type="signal peptide" evidence="1">
    <location>
        <begin position="1"/>
        <end position="18"/>
    </location>
</feature>
<dbReference type="InterPro" id="IPR013780">
    <property type="entry name" value="Glyco_hydro_b"/>
</dbReference>
<dbReference type="Gene3D" id="2.60.40.1180">
    <property type="entry name" value="Golgi alpha-mannosidase II"/>
    <property type="match status" value="1"/>
</dbReference>
<dbReference type="Gene3D" id="3.20.20.80">
    <property type="entry name" value="Glycosidases"/>
    <property type="match status" value="1"/>
</dbReference>
<reference evidence="4" key="2">
    <citation type="submission" date="2013-12" db="EMBL/GenBank/DDBJ databases">
        <title>Evolution of pathogenesis and genome organization in the Tremellales.</title>
        <authorList>
            <person name="Cuomo C."/>
            <person name="Litvintseva A."/>
            <person name="Heitman J."/>
            <person name="Chen Y."/>
            <person name="Sun S."/>
            <person name="Springer D."/>
            <person name="Dromer F."/>
            <person name="Young S."/>
            <person name="Zeng Q."/>
            <person name="Chapman S."/>
            <person name="Gujja S."/>
            <person name="Saif S."/>
            <person name="Birren B."/>
        </authorList>
    </citation>
    <scope>NUCLEOTIDE SEQUENCE [LARGE SCALE GENOMIC DNA]</scope>
    <source>
        <strain evidence="4">BCC8398</strain>
    </source>
</reference>
<evidence type="ECO:0000313" key="4">
    <source>
        <dbReference type="Proteomes" id="UP000092666"/>
    </source>
</evidence>
<dbReference type="EMBL" id="KI669494">
    <property type="protein sequence ID" value="OCF36841.1"/>
    <property type="molecule type" value="Genomic_DNA"/>
</dbReference>
<feature type="domain" description="Beta-glucuronidase C-terminal" evidence="2">
    <location>
        <begin position="390"/>
        <end position="495"/>
    </location>
</feature>
<keyword evidence="1" id="KW-0732">Signal</keyword>
<evidence type="ECO:0000256" key="1">
    <source>
        <dbReference type="SAM" id="SignalP"/>
    </source>
</evidence>
<dbReference type="STRING" id="1296120.A0A1B9H0P3"/>
<dbReference type="OrthoDB" id="2831684at2759"/>
<reference evidence="3 4" key="1">
    <citation type="submission" date="2013-07" db="EMBL/GenBank/DDBJ databases">
        <title>The Genome Sequence of Cryptococcus heveanensis BCC8398.</title>
        <authorList>
            <consortium name="The Broad Institute Genome Sequencing Platform"/>
            <person name="Cuomo C."/>
            <person name="Litvintseva A."/>
            <person name="Chen Y."/>
            <person name="Heitman J."/>
            <person name="Sun S."/>
            <person name="Springer D."/>
            <person name="Dromer F."/>
            <person name="Young S.K."/>
            <person name="Zeng Q."/>
            <person name="Gargeya S."/>
            <person name="Fitzgerald M."/>
            <person name="Abouelleil A."/>
            <person name="Alvarado L."/>
            <person name="Berlin A.M."/>
            <person name="Chapman S.B."/>
            <person name="Dewar J."/>
            <person name="Goldberg J."/>
            <person name="Griggs A."/>
            <person name="Gujja S."/>
            <person name="Hansen M."/>
            <person name="Howarth C."/>
            <person name="Imamovic A."/>
            <person name="Larimer J."/>
            <person name="McCowan C."/>
            <person name="Murphy C."/>
            <person name="Pearson M."/>
            <person name="Priest M."/>
            <person name="Roberts A."/>
            <person name="Saif S."/>
            <person name="Shea T."/>
            <person name="Sykes S."/>
            <person name="Wortman J."/>
            <person name="Nusbaum C."/>
            <person name="Birren B."/>
        </authorList>
    </citation>
    <scope>NUCLEOTIDE SEQUENCE [LARGE SCALE GENOMIC DNA]</scope>
    <source>
        <strain evidence="3 4">BCC8398</strain>
    </source>
</reference>
<proteinExistence type="predicted"/>
<dbReference type="PANTHER" id="PTHR36183:SF2">
    <property type="entry name" value="BETA-GLUCURONIDASE C-TERMINAL DOMAIN-CONTAINING PROTEIN"/>
    <property type="match status" value="1"/>
</dbReference>
<accession>A0A1B9H0P3</accession>
<keyword evidence="4" id="KW-1185">Reference proteome</keyword>
<dbReference type="AlphaFoldDB" id="A0A1B9H0P3"/>
<dbReference type="PANTHER" id="PTHR36183">
    <property type="entry name" value="BETA-GLUCURONIDASE"/>
    <property type="match status" value="1"/>
</dbReference>
<dbReference type="SUPFAM" id="SSF51445">
    <property type="entry name" value="(Trans)glycosidases"/>
    <property type="match status" value="1"/>
</dbReference>
<sequence length="499" mass="53568">MDSRTLFAILFSLSLTSAAVVPRNNDLTYDVQSGERAPIKGEAPVAVSLEFFAFPGYVQDLSTTDQCLKNLGDVTGSPTPVRIGGTTQDRATYDPTLTSAVDYTVASAGAAPATLRYGPSFFDLAGALEGPVTIGVNRRLNNINNSIAAAKEALQRVPTLYAFELGNEPDLYTKSDPIAGNQTWTPALDASIQISWQEQVVPALGLTDDKKEIIQGGPFLQPPKFSIQELAPKEVESGAIQYIKSWADHAYPQSACGGSKTNLETLQNHTAIVKFVETFRPEVDTAAGLGEGNIRPLIFGETNSATCGGGGISPTFGAALWLLDYTFQSVKLGYERLHFHQGTIGNSPYSWWGDNHVFAPYYGAYFAASAMGGMDSIVQLDDGQSELAVYAFYKDDQLSRGAIYNSVFFSNTTAGDRTYQNFTLTNLPSGTQEISLKRLTAPYTTSQQELGQAPTFGGQSFADDTCAVQGDEQTEHVEVQGGSATISVGASEAVLIYFK</sequence>
<dbReference type="Proteomes" id="UP000092666">
    <property type="component" value="Unassembled WGS sequence"/>
</dbReference>
<dbReference type="Pfam" id="PF16862">
    <property type="entry name" value="Glyco_hydro_79C"/>
    <property type="match status" value="1"/>
</dbReference>
<protein>
    <recommendedName>
        <fullName evidence="2">Beta-glucuronidase C-terminal domain-containing protein</fullName>
    </recommendedName>
</protein>
<gene>
    <name evidence="3" type="ORF">I316_01438</name>
</gene>
<name>A0A1B9H0P3_9TREE</name>
<evidence type="ECO:0000313" key="3">
    <source>
        <dbReference type="EMBL" id="OCF36841.1"/>
    </source>
</evidence>
<evidence type="ECO:0000259" key="2">
    <source>
        <dbReference type="Pfam" id="PF16862"/>
    </source>
</evidence>
<organism evidence="3 4">
    <name type="scientific">Kwoniella heveanensis BCC8398</name>
    <dbReference type="NCBI Taxonomy" id="1296120"/>
    <lineage>
        <taxon>Eukaryota</taxon>
        <taxon>Fungi</taxon>
        <taxon>Dikarya</taxon>
        <taxon>Basidiomycota</taxon>
        <taxon>Agaricomycotina</taxon>
        <taxon>Tremellomycetes</taxon>
        <taxon>Tremellales</taxon>
        <taxon>Cryptococcaceae</taxon>
        <taxon>Kwoniella</taxon>
    </lineage>
</organism>
<dbReference type="InterPro" id="IPR031728">
    <property type="entry name" value="GlcAase_C"/>
</dbReference>
<feature type="chain" id="PRO_5008627534" description="Beta-glucuronidase C-terminal domain-containing protein" evidence="1">
    <location>
        <begin position="19"/>
        <end position="499"/>
    </location>
</feature>